<feature type="transmembrane region" description="Helical" evidence="1">
    <location>
        <begin position="112"/>
        <end position="136"/>
    </location>
</feature>
<keyword evidence="1" id="KW-1133">Transmembrane helix</keyword>
<name>A0A5C6BL82_9PLAN</name>
<keyword evidence="3" id="KW-1185">Reference proteome</keyword>
<feature type="transmembrane region" description="Helical" evidence="1">
    <location>
        <begin position="80"/>
        <end position="100"/>
    </location>
</feature>
<protein>
    <submittedName>
        <fullName evidence="2">Uncharacterized protein</fullName>
    </submittedName>
</protein>
<sequence length="152" mass="16622">MVRWRETGGEWSVARRQTAFGYQTFKPVPSRLTPPRPLTAGVRDVKVCKVCRLGKTGGCLVRPSPESQLVKYRPYLLRSLWVGAVLLLLFLVVLFVWLALSSLGDTGGAQAAKAITLSLAICLGFDLIGLIVLLTLAELERTKPNEPADEGD</sequence>
<reference evidence="2 3" key="1">
    <citation type="submission" date="2019-02" db="EMBL/GenBank/DDBJ databases">
        <title>Deep-cultivation of Planctomycetes and their phenomic and genomic characterization uncovers novel biology.</title>
        <authorList>
            <person name="Wiegand S."/>
            <person name="Jogler M."/>
            <person name="Boedeker C."/>
            <person name="Pinto D."/>
            <person name="Vollmers J."/>
            <person name="Rivas-Marin E."/>
            <person name="Kohn T."/>
            <person name="Peeters S.H."/>
            <person name="Heuer A."/>
            <person name="Rast P."/>
            <person name="Oberbeckmann S."/>
            <person name="Bunk B."/>
            <person name="Jeske O."/>
            <person name="Meyerdierks A."/>
            <person name="Storesund J.E."/>
            <person name="Kallscheuer N."/>
            <person name="Luecker S."/>
            <person name="Lage O.M."/>
            <person name="Pohl T."/>
            <person name="Merkel B.J."/>
            <person name="Hornburger P."/>
            <person name="Mueller R.-W."/>
            <person name="Bruemmer F."/>
            <person name="Labrenz M."/>
            <person name="Spormann A.M."/>
            <person name="Op Den Camp H."/>
            <person name="Overmann J."/>
            <person name="Amann R."/>
            <person name="Jetten M.S.M."/>
            <person name="Mascher T."/>
            <person name="Medema M.H."/>
            <person name="Devos D.P."/>
            <person name="Kaster A.-K."/>
            <person name="Ovreas L."/>
            <person name="Rohde M."/>
            <person name="Galperin M.Y."/>
            <person name="Jogler C."/>
        </authorList>
    </citation>
    <scope>NUCLEOTIDE SEQUENCE [LARGE SCALE GENOMIC DNA]</scope>
    <source>
        <strain evidence="2 3">CA54</strain>
    </source>
</reference>
<keyword evidence="1" id="KW-0472">Membrane</keyword>
<dbReference type="Proteomes" id="UP000320735">
    <property type="component" value="Unassembled WGS sequence"/>
</dbReference>
<evidence type="ECO:0000313" key="2">
    <source>
        <dbReference type="EMBL" id="TWU12755.1"/>
    </source>
</evidence>
<keyword evidence="1" id="KW-0812">Transmembrane</keyword>
<dbReference type="AlphaFoldDB" id="A0A5C6BL82"/>
<gene>
    <name evidence="2" type="ORF">CA54_15800</name>
</gene>
<organism evidence="2 3">
    <name type="scientific">Symmachiella macrocystis</name>
    <dbReference type="NCBI Taxonomy" id="2527985"/>
    <lineage>
        <taxon>Bacteria</taxon>
        <taxon>Pseudomonadati</taxon>
        <taxon>Planctomycetota</taxon>
        <taxon>Planctomycetia</taxon>
        <taxon>Planctomycetales</taxon>
        <taxon>Planctomycetaceae</taxon>
        <taxon>Symmachiella</taxon>
    </lineage>
</organism>
<accession>A0A5C6BL82</accession>
<proteinExistence type="predicted"/>
<evidence type="ECO:0000256" key="1">
    <source>
        <dbReference type="SAM" id="Phobius"/>
    </source>
</evidence>
<comment type="caution">
    <text evidence="2">The sequence shown here is derived from an EMBL/GenBank/DDBJ whole genome shotgun (WGS) entry which is preliminary data.</text>
</comment>
<evidence type="ECO:0000313" key="3">
    <source>
        <dbReference type="Proteomes" id="UP000320735"/>
    </source>
</evidence>
<dbReference type="EMBL" id="SJPP01000001">
    <property type="protein sequence ID" value="TWU12755.1"/>
    <property type="molecule type" value="Genomic_DNA"/>
</dbReference>